<organism evidence="2 3">
    <name type="scientific">Pseudomonas jinjuensis</name>
    <dbReference type="NCBI Taxonomy" id="198616"/>
    <lineage>
        <taxon>Bacteria</taxon>
        <taxon>Pseudomonadati</taxon>
        <taxon>Pseudomonadota</taxon>
        <taxon>Gammaproteobacteria</taxon>
        <taxon>Pseudomonadales</taxon>
        <taxon>Pseudomonadaceae</taxon>
        <taxon>Pseudomonas</taxon>
    </lineage>
</organism>
<evidence type="ECO:0000313" key="3">
    <source>
        <dbReference type="Proteomes" id="UP000242957"/>
    </source>
</evidence>
<gene>
    <name evidence="2" type="ORF">SAMN05216193_11613</name>
</gene>
<keyword evidence="3" id="KW-1185">Reference proteome</keyword>
<feature type="domain" description="Sulfatase N-terminal" evidence="1">
    <location>
        <begin position="8"/>
        <end position="191"/>
    </location>
</feature>
<dbReference type="Gene3D" id="3.40.720.10">
    <property type="entry name" value="Alkaline Phosphatase, subunit A"/>
    <property type="match status" value="1"/>
</dbReference>
<name>A0A1H0MIT2_9PSED</name>
<sequence length="369" mass="41431">MEHVERADLLPVALQGQGYRTVFAIDERRFSNIDESFGFDEVIGPKAGALDFVLQGINDNPLSNLLLQTPLGGYLFPYSYMNVASYTNYSSSAFVNHIISSSRTSQPLFLAVHFESAHFPFKTRHAQARVERENGFLGKHLEALTVVDGQIASLLDGLKKNGVLDNALVILLSDHGEGLGEVEASVLRDGQPFSVRGYGHGADVLSDHENRILLATVEFRDGKPVSKAGLNRQQVSLLDIRRTVENYVRDGKVDLQAGSPCIMVETGIRLDTTQDYRTLDETKVAAQAASYYEIDQQGRLRLREDRLPELLATKDIGWRCADRITWYEPAGNRYLAYRLDEHGLPTDQLQPEEDDIARIQAYRDRYLKK</sequence>
<dbReference type="EMBL" id="FNIJ01000016">
    <property type="protein sequence ID" value="SDO80050.1"/>
    <property type="molecule type" value="Genomic_DNA"/>
</dbReference>
<protein>
    <submittedName>
        <fullName evidence="2">Sulfatase</fullName>
    </submittedName>
</protein>
<dbReference type="InterPro" id="IPR000917">
    <property type="entry name" value="Sulfatase_N"/>
</dbReference>
<proteinExistence type="predicted"/>
<dbReference type="AlphaFoldDB" id="A0A1H0MIT2"/>
<dbReference type="PANTHER" id="PTHR43751:SF3">
    <property type="entry name" value="SULFATASE N-TERMINAL DOMAIN-CONTAINING PROTEIN"/>
    <property type="match status" value="1"/>
</dbReference>
<evidence type="ECO:0000259" key="1">
    <source>
        <dbReference type="Pfam" id="PF00884"/>
    </source>
</evidence>
<dbReference type="SUPFAM" id="SSF53649">
    <property type="entry name" value="Alkaline phosphatase-like"/>
    <property type="match status" value="1"/>
</dbReference>
<dbReference type="InterPro" id="IPR052701">
    <property type="entry name" value="GAG_Ulvan_Degrading_Sulfatases"/>
</dbReference>
<dbReference type="STRING" id="198616.SAMN05216193_11613"/>
<accession>A0A1H0MIT2</accession>
<dbReference type="Pfam" id="PF00884">
    <property type="entry name" value="Sulfatase"/>
    <property type="match status" value="1"/>
</dbReference>
<dbReference type="PANTHER" id="PTHR43751">
    <property type="entry name" value="SULFATASE"/>
    <property type="match status" value="1"/>
</dbReference>
<dbReference type="InterPro" id="IPR017850">
    <property type="entry name" value="Alkaline_phosphatase_core_sf"/>
</dbReference>
<reference evidence="3" key="1">
    <citation type="submission" date="2016-10" db="EMBL/GenBank/DDBJ databases">
        <authorList>
            <person name="Varghese N."/>
            <person name="Submissions S."/>
        </authorList>
    </citation>
    <scope>NUCLEOTIDE SEQUENCE [LARGE SCALE GENOMIC DNA]</scope>
    <source>
        <strain evidence="3">JCM 21621</strain>
    </source>
</reference>
<dbReference type="Proteomes" id="UP000242957">
    <property type="component" value="Unassembled WGS sequence"/>
</dbReference>
<evidence type="ECO:0000313" key="2">
    <source>
        <dbReference type="EMBL" id="SDO80050.1"/>
    </source>
</evidence>